<feature type="transmembrane region" description="Helical" evidence="1">
    <location>
        <begin position="92"/>
        <end position="111"/>
    </location>
</feature>
<feature type="transmembrane region" description="Helical" evidence="1">
    <location>
        <begin position="249"/>
        <end position="267"/>
    </location>
</feature>
<evidence type="ECO:0000256" key="1">
    <source>
        <dbReference type="SAM" id="Phobius"/>
    </source>
</evidence>
<dbReference type="InterPro" id="IPR042150">
    <property type="entry name" value="MmRce1-like"/>
</dbReference>
<dbReference type="PANTHER" id="PTHR35797:SF1">
    <property type="entry name" value="PROTEASE"/>
    <property type="match status" value="1"/>
</dbReference>
<proteinExistence type="predicted"/>
<sequence>MARNPLVSFFTLAFALSWIAWTPYILGKTGLGVEPDFDFPKILGTTQLLGVLPGAYLGPILAAFIVTAAAHGRPGLRRWAGRLLKWNVNWRWYAGSILGVPAALVVTSFVLNGGDIHLPSAMVFVALVPGLVLQLVTTGLAEEPGWRDFALPHLQPKFGPLRGTLILGPLWGLWHVPLFFSEWGHWPEVTVWTIVEFIATTTLFSILMTWVFNRSGESLPIAMLVHTSVNNTMSIAWTELFPSTTVDDIALTFLVSSGVAAAVVVIATRGRLGYRSPEVPASAPALPGR</sequence>
<feature type="transmembrane region" description="Helical" evidence="1">
    <location>
        <begin position="117"/>
        <end position="140"/>
    </location>
</feature>
<feature type="domain" description="CAAX prenyl protease 2/Lysostaphin resistance protein A-like" evidence="2">
    <location>
        <begin position="127"/>
        <end position="230"/>
    </location>
</feature>
<feature type="transmembrane region" description="Helical" evidence="1">
    <location>
        <begin position="192"/>
        <end position="212"/>
    </location>
</feature>
<accession>A0A428WSS5</accession>
<evidence type="ECO:0000313" key="3">
    <source>
        <dbReference type="EMBL" id="RSM46118.1"/>
    </source>
</evidence>
<dbReference type="GO" id="GO:0006508">
    <property type="term" value="P:proteolysis"/>
    <property type="evidence" value="ECO:0007669"/>
    <property type="project" value="UniProtKB-KW"/>
</dbReference>
<gene>
    <name evidence="3" type="ORF">DMA12_12030</name>
</gene>
<name>A0A428WSS5_AMYBA</name>
<dbReference type="PANTHER" id="PTHR35797">
    <property type="entry name" value="PROTEASE-RELATED"/>
    <property type="match status" value="1"/>
</dbReference>
<dbReference type="GO" id="GO:0080120">
    <property type="term" value="P:CAAX-box protein maturation"/>
    <property type="evidence" value="ECO:0007669"/>
    <property type="project" value="UniProtKB-ARBA"/>
</dbReference>
<dbReference type="AlphaFoldDB" id="A0A428WSS5"/>
<keyword evidence="1" id="KW-0472">Membrane</keyword>
<dbReference type="Pfam" id="PF02517">
    <property type="entry name" value="Rce1-like"/>
    <property type="match status" value="1"/>
</dbReference>
<dbReference type="InterPro" id="IPR003675">
    <property type="entry name" value="Rce1/LyrA-like_dom"/>
</dbReference>
<reference evidence="3 4" key="1">
    <citation type="submission" date="2018-05" db="EMBL/GenBank/DDBJ databases">
        <title>Evolution of GPA BGCs.</title>
        <authorList>
            <person name="Waglechner N."/>
            <person name="Wright G.D."/>
        </authorList>
    </citation>
    <scope>NUCLEOTIDE SEQUENCE [LARGE SCALE GENOMIC DNA]</scope>
    <source>
        <strain evidence="3 4">DSM 5908</strain>
    </source>
</reference>
<evidence type="ECO:0000313" key="4">
    <source>
        <dbReference type="Proteomes" id="UP000286716"/>
    </source>
</evidence>
<feature type="transmembrane region" description="Helical" evidence="1">
    <location>
        <begin position="161"/>
        <end position="180"/>
    </location>
</feature>
<protein>
    <submittedName>
        <fullName evidence="3">CPBP family intramembrane metalloprotease domain-containing protein</fullName>
    </submittedName>
</protein>
<organism evidence="3 4">
    <name type="scientific">Amycolatopsis balhimycina DSM 5908</name>
    <dbReference type="NCBI Taxonomy" id="1081091"/>
    <lineage>
        <taxon>Bacteria</taxon>
        <taxon>Bacillati</taxon>
        <taxon>Actinomycetota</taxon>
        <taxon>Actinomycetes</taxon>
        <taxon>Pseudonocardiales</taxon>
        <taxon>Pseudonocardiaceae</taxon>
        <taxon>Amycolatopsis</taxon>
    </lineage>
</organism>
<evidence type="ECO:0000259" key="2">
    <source>
        <dbReference type="Pfam" id="PF02517"/>
    </source>
</evidence>
<keyword evidence="4" id="KW-1185">Reference proteome</keyword>
<keyword evidence="1" id="KW-0812">Transmembrane</keyword>
<dbReference type="Proteomes" id="UP000286716">
    <property type="component" value="Unassembled WGS sequence"/>
</dbReference>
<dbReference type="GO" id="GO:0004175">
    <property type="term" value="F:endopeptidase activity"/>
    <property type="evidence" value="ECO:0007669"/>
    <property type="project" value="UniProtKB-ARBA"/>
</dbReference>
<keyword evidence="3" id="KW-0645">Protease</keyword>
<keyword evidence="3" id="KW-0378">Hydrolase</keyword>
<dbReference type="EMBL" id="QHHU01000014">
    <property type="protein sequence ID" value="RSM46118.1"/>
    <property type="molecule type" value="Genomic_DNA"/>
</dbReference>
<feature type="transmembrane region" description="Helical" evidence="1">
    <location>
        <begin position="51"/>
        <end position="71"/>
    </location>
</feature>
<dbReference type="GO" id="GO:0008237">
    <property type="term" value="F:metallopeptidase activity"/>
    <property type="evidence" value="ECO:0007669"/>
    <property type="project" value="UniProtKB-KW"/>
</dbReference>
<keyword evidence="1" id="KW-1133">Transmembrane helix</keyword>
<keyword evidence="3" id="KW-0482">Metalloprotease</keyword>
<dbReference type="OrthoDB" id="3693644at2"/>
<comment type="caution">
    <text evidence="3">The sequence shown here is derived from an EMBL/GenBank/DDBJ whole genome shotgun (WGS) entry which is preliminary data.</text>
</comment>